<dbReference type="Gene3D" id="3.30.70.1070">
    <property type="entry name" value="Sporulation related repeat"/>
    <property type="match status" value="1"/>
</dbReference>
<accession>A0AAW9RAI4</accession>
<name>A0AAW9RAI4_9GAMM</name>
<keyword evidence="2" id="KW-1185">Reference proteome</keyword>
<evidence type="ECO:0008006" key="3">
    <source>
        <dbReference type="Google" id="ProtNLM"/>
    </source>
</evidence>
<dbReference type="Pfam" id="PF08238">
    <property type="entry name" value="Sel1"/>
    <property type="match status" value="3"/>
</dbReference>
<dbReference type="InterPro" id="IPR036680">
    <property type="entry name" value="SPOR-like_sf"/>
</dbReference>
<dbReference type="Proteomes" id="UP001359886">
    <property type="component" value="Unassembled WGS sequence"/>
</dbReference>
<dbReference type="SMART" id="SM00671">
    <property type="entry name" value="SEL1"/>
    <property type="match status" value="3"/>
</dbReference>
<dbReference type="SUPFAM" id="SSF81901">
    <property type="entry name" value="HCP-like"/>
    <property type="match status" value="1"/>
</dbReference>
<dbReference type="InterPro" id="IPR011990">
    <property type="entry name" value="TPR-like_helical_dom_sf"/>
</dbReference>
<dbReference type="Gene3D" id="1.25.40.10">
    <property type="entry name" value="Tetratricopeptide repeat domain"/>
    <property type="match status" value="1"/>
</dbReference>
<evidence type="ECO:0000313" key="2">
    <source>
        <dbReference type="Proteomes" id="UP001359886"/>
    </source>
</evidence>
<reference evidence="1 2" key="1">
    <citation type="submission" date="2024-02" db="EMBL/GenBank/DDBJ databases">
        <title>A novel Wenzhouxiangellaceae bacterium, isolated from coastal sediments.</title>
        <authorList>
            <person name="Du Z.-J."/>
            <person name="Ye Y.-Q."/>
            <person name="Zhang X.-Y."/>
        </authorList>
    </citation>
    <scope>NUCLEOTIDE SEQUENCE [LARGE SCALE GENOMIC DNA]</scope>
    <source>
        <strain evidence="1 2">CH-27</strain>
    </source>
</reference>
<dbReference type="InterPro" id="IPR050767">
    <property type="entry name" value="Sel1_AlgK"/>
</dbReference>
<comment type="caution">
    <text evidence="1">The sequence shown here is derived from an EMBL/GenBank/DDBJ whole genome shotgun (WGS) entry which is preliminary data.</text>
</comment>
<organism evidence="1 2">
    <name type="scientific">Elongatibacter sediminis</name>
    <dbReference type="NCBI Taxonomy" id="3119006"/>
    <lineage>
        <taxon>Bacteria</taxon>
        <taxon>Pseudomonadati</taxon>
        <taxon>Pseudomonadota</taxon>
        <taxon>Gammaproteobacteria</taxon>
        <taxon>Chromatiales</taxon>
        <taxon>Wenzhouxiangellaceae</taxon>
        <taxon>Elongatibacter</taxon>
    </lineage>
</organism>
<gene>
    <name evidence="1" type="ORF">V3330_04490</name>
</gene>
<sequence>MRSRRYFQRPGAWLRSLSLMVFWTATGMADYRAGIEAYRAGDFEGAHAEWHAVASQSSPQVEPGIRAEACYALAMLYWLGRGVIQDSVEAARWLGEAAELNHAGAQSKLGYLYLIGQGVPQDDFEAFKWLRMAAAASDADAQYNLGVMYRDGRGVPPEPGRALQWFSEAAANGDPVSAAIVEEYRRSGVLHTGIADTEERVPGSEIGNEAEEPSLVSQLARFGEDGQNEPDGEGADWPADVMRRDWIRSRDPAHYAIQVIAVRYTATVREFIQDHPDWQPFSVFALHSESGPVWVLLQGDYSSAEEAGLARERFPTTIQSQRELWIRPFGEIQAELEPRER</sequence>
<dbReference type="RefSeq" id="WP_354694191.1">
    <property type="nucleotide sequence ID" value="NZ_JAZHOG010000002.1"/>
</dbReference>
<evidence type="ECO:0000313" key="1">
    <source>
        <dbReference type="EMBL" id="MEJ8566872.1"/>
    </source>
</evidence>
<proteinExistence type="predicted"/>
<dbReference type="PANTHER" id="PTHR11102">
    <property type="entry name" value="SEL-1-LIKE PROTEIN"/>
    <property type="match status" value="1"/>
</dbReference>
<dbReference type="EMBL" id="JAZHOG010000002">
    <property type="protein sequence ID" value="MEJ8566872.1"/>
    <property type="molecule type" value="Genomic_DNA"/>
</dbReference>
<dbReference type="AlphaFoldDB" id="A0AAW9RAI4"/>
<dbReference type="PANTHER" id="PTHR11102:SF160">
    <property type="entry name" value="ERAD-ASSOCIATED E3 UBIQUITIN-PROTEIN LIGASE COMPONENT HRD3"/>
    <property type="match status" value="1"/>
</dbReference>
<protein>
    <recommendedName>
        <fullName evidence="3">SPOR domain-containing protein</fullName>
    </recommendedName>
</protein>
<dbReference type="GO" id="GO:0042834">
    <property type="term" value="F:peptidoglycan binding"/>
    <property type="evidence" value="ECO:0007669"/>
    <property type="project" value="InterPro"/>
</dbReference>
<dbReference type="InterPro" id="IPR006597">
    <property type="entry name" value="Sel1-like"/>
</dbReference>